<dbReference type="Gene3D" id="1.10.10.10">
    <property type="entry name" value="Winged helix-like DNA-binding domain superfamily/Winged helix DNA-binding domain"/>
    <property type="match status" value="1"/>
</dbReference>
<accession>A0ABS4W6V3</accession>
<evidence type="ECO:0000313" key="7">
    <source>
        <dbReference type="Proteomes" id="UP001519295"/>
    </source>
</evidence>
<evidence type="ECO:0000256" key="2">
    <source>
        <dbReference type="ARBA" id="ARBA00022777"/>
    </source>
</evidence>
<keyword evidence="1" id="KW-0808">Transferase</keyword>
<comment type="caution">
    <text evidence="6">The sequence shown here is derived from an EMBL/GenBank/DDBJ whole genome shotgun (WGS) entry which is preliminary data.</text>
</comment>
<dbReference type="SUPFAM" id="SSF55781">
    <property type="entry name" value="GAF domain-like"/>
    <property type="match status" value="1"/>
</dbReference>
<keyword evidence="4" id="KW-0804">Transcription</keyword>
<keyword evidence="2" id="KW-0418">Kinase</keyword>
<evidence type="ECO:0000313" key="6">
    <source>
        <dbReference type="EMBL" id="MBP2371947.1"/>
    </source>
</evidence>
<dbReference type="SMART" id="SM01012">
    <property type="entry name" value="ANTAR"/>
    <property type="match status" value="1"/>
</dbReference>
<evidence type="ECO:0000259" key="5">
    <source>
        <dbReference type="PROSITE" id="PS50921"/>
    </source>
</evidence>
<dbReference type="InterPro" id="IPR012074">
    <property type="entry name" value="GAF_ANTAR"/>
</dbReference>
<dbReference type="InterPro" id="IPR029016">
    <property type="entry name" value="GAF-like_dom_sf"/>
</dbReference>
<dbReference type="InterPro" id="IPR011006">
    <property type="entry name" value="CheY-like_superfamily"/>
</dbReference>
<dbReference type="InterPro" id="IPR005561">
    <property type="entry name" value="ANTAR"/>
</dbReference>
<evidence type="ECO:0000256" key="3">
    <source>
        <dbReference type="ARBA" id="ARBA00023015"/>
    </source>
</evidence>
<dbReference type="Gene3D" id="3.30.450.40">
    <property type="match status" value="1"/>
</dbReference>
<reference evidence="6 7" key="1">
    <citation type="submission" date="2021-03" db="EMBL/GenBank/DDBJ databases">
        <title>Sequencing the genomes of 1000 actinobacteria strains.</title>
        <authorList>
            <person name="Klenk H.-P."/>
        </authorList>
    </citation>
    <scope>NUCLEOTIDE SEQUENCE [LARGE SCALE GENOMIC DNA]</scope>
    <source>
        <strain evidence="6 7">DSM 45256</strain>
    </source>
</reference>
<dbReference type="PIRSF" id="PIRSF036625">
    <property type="entry name" value="GAF_ANTAR"/>
    <property type="match status" value="1"/>
</dbReference>
<dbReference type="Pfam" id="PF03861">
    <property type="entry name" value="ANTAR"/>
    <property type="match status" value="1"/>
</dbReference>
<dbReference type="SUPFAM" id="SSF52172">
    <property type="entry name" value="CheY-like"/>
    <property type="match status" value="1"/>
</dbReference>
<proteinExistence type="predicted"/>
<evidence type="ECO:0000256" key="1">
    <source>
        <dbReference type="ARBA" id="ARBA00022679"/>
    </source>
</evidence>
<dbReference type="SMART" id="SM00065">
    <property type="entry name" value="GAF"/>
    <property type="match status" value="1"/>
</dbReference>
<name>A0ABS4W6V3_9PSEU</name>
<evidence type="ECO:0000256" key="4">
    <source>
        <dbReference type="ARBA" id="ARBA00023163"/>
    </source>
</evidence>
<dbReference type="Proteomes" id="UP001519295">
    <property type="component" value="Unassembled WGS sequence"/>
</dbReference>
<dbReference type="EMBL" id="JAGINU010000004">
    <property type="protein sequence ID" value="MBP2371947.1"/>
    <property type="molecule type" value="Genomic_DNA"/>
</dbReference>
<protein>
    <recommendedName>
        <fullName evidence="5">ANTAR domain-containing protein</fullName>
    </recommendedName>
</protein>
<organism evidence="6 7">
    <name type="scientific">Pseudonocardia parietis</name>
    <dbReference type="NCBI Taxonomy" id="570936"/>
    <lineage>
        <taxon>Bacteria</taxon>
        <taxon>Bacillati</taxon>
        <taxon>Actinomycetota</taxon>
        <taxon>Actinomycetes</taxon>
        <taxon>Pseudonocardiales</taxon>
        <taxon>Pseudonocardiaceae</taxon>
        <taxon>Pseudonocardia</taxon>
    </lineage>
</organism>
<gene>
    <name evidence="6" type="ORF">JOF36_007720</name>
</gene>
<dbReference type="InterPro" id="IPR036388">
    <property type="entry name" value="WH-like_DNA-bd_sf"/>
</dbReference>
<keyword evidence="7" id="KW-1185">Reference proteome</keyword>
<keyword evidence="3" id="KW-0805">Transcription regulation</keyword>
<dbReference type="RefSeq" id="WP_210037000.1">
    <property type="nucleotide sequence ID" value="NZ_JAGINU010000004.1"/>
</dbReference>
<dbReference type="Pfam" id="PF13185">
    <property type="entry name" value="GAF_2"/>
    <property type="match status" value="1"/>
</dbReference>
<sequence length="240" mass="25843">MHPEQNDQLATVLRRTARDLIAHRSISDLEQSLEQIVAAAVDTVPGVDAGGISMTEHGHITSRSPTTDDVRKLDQIQAELHEGPCISAAEHPPADGVVLAADLAEEPDTSRWPRFAPKAVEQGYRSMMSTSLSANGRIRAALNLYSRTAGVFDESARTLAGLFGAQAAVLLYGVDHAAQMAQALATRDMIGRAKGILMERFGVDDSHAFQMLVRSSQHTNLKLADIAASLTADTGREHRL</sequence>
<dbReference type="PROSITE" id="PS50921">
    <property type="entry name" value="ANTAR"/>
    <property type="match status" value="1"/>
</dbReference>
<feature type="domain" description="ANTAR" evidence="5">
    <location>
        <begin position="170"/>
        <end position="231"/>
    </location>
</feature>
<dbReference type="InterPro" id="IPR003018">
    <property type="entry name" value="GAF"/>
</dbReference>